<dbReference type="AlphaFoldDB" id="A0AAD9JVV3"/>
<dbReference type="InterPro" id="IPR038648">
    <property type="entry name" value="PHR_sf"/>
</dbReference>
<dbReference type="InterPro" id="IPR011705">
    <property type="entry name" value="BACK"/>
</dbReference>
<dbReference type="PANTHER" id="PTHR45774">
    <property type="entry name" value="BTB/POZ DOMAIN-CONTAINING"/>
    <property type="match status" value="1"/>
</dbReference>
<accession>A0AAD9JVV3</accession>
<feature type="domain" description="BTB" evidence="3">
    <location>
        <begin position="29"/>
        <end position="99"/>
    </location>
</feature>
<dbReference type="SMART" id="SM00225">
    <property type="entry name" value="BTB"/>
    <property type="match status" value="1"/>
</dbReference>
<evidence type="ECO:0000313" key="5">
    <source>
        <dbReference type="Proteomes" id="UP001208570"/>
    </source>
</evidence>
<keyword evidence="2" id="KW-0963">Cytoplasm</keyword>
<evidence type="ECO:0000256" key="1">
    <source>
        <dbReference type="ARBA" id="ARBA00004496"/>
    </source>
</evidence>
<dbReference type="GO" id="GO:0005829">
    <property type="term" value="C:cytosol"/>
    <property type="evidence" value="ECO:0007669"/>
    <property type="project" value="TreeGrafter"/>
</dbReference>
<keyword evidence="5" id="KW-1185">Reference proteome</keyword>
<dbReference type="PANTHER" id="PTHR45774:SF3">
    <property type="entry name" value="BTB (POZ) DOMAIN-CONTAINING 2B-RELATED"/>
    <property type="match status" value="1"/>
</dbReference>
<dbReference type="SUPFAM" id="SSF54695">
    <property type="entry name" value="POZ domain"/>
    <property type="match status" value="1"/>
</dbReference>
<protein>
    <recommendedName>
        <fullName evidence="3">BTB domain-containing protein</fullName>
    </recommendedName>
</protein>
<gene>
    <name evidence="4" type="ORF">LSH36_138g09019</name>
</gene>
<dbReference type="Pfam" id="PF07707">
    <property type="entry name" value="BACK"/>
    <property type="match status" value="1"/>
</dbReference>
<dbReference type="GO" id="GO:0022008">
    <property type="term" value="P:neurogenesis"/>
    <property type="evidence" value="ECO:0007669"/>
    <property type="project" value="TreeGrafter"/>
</dbReference>
<dbReference type="EMBL" id="JAODUP010000138">
    <property type="protein sequence ID" value="KAK2160212.1"/>
    <property type="molecule type" value="Genomic_DNA"/>
</dbReference>
<dbReference type="Gene3D" id="2.60.120.820">
    <property type="entry name" value="PHR domain"/>
    <property type="match status" value="1"/>
</dbReference>
<proteinExistence type="predicted"/>
<dbReference type="Gene3D" id="3.30.710.10">
    <property type="entry name" value="Potassium Channel Kv1.1, Chain A"/>
    <property type="match status" value="1"/>
</dbReference>
<dbReference type="Pfam" id="PF08005">
    <property type="entry name" value="PHR"/>
    <property type="match status" value="1"/>
</dbReference>
<dbReference type="Gene3D" id="1.25.40.420">
    <property type="match status" value="1"/>
</dbReference>
<dbReference type="Pfam" id="PF00651">
    <property type="entry name" value="BTB"/>
    <property type="match status" value="1"/>
</dbReference>
<evidence type="ECO:0000313" key="4">
    <source>
        <dbReference type="EMBL" id="KAK2160212.1"/>
    </source>
</evidence>
<comment type="subcellular location">
    <subcellularLocation>
        <location evidence="1">Cytoplasm</location>
    </subcellularLocation>
</comment>
<sequence>MAERGETDWQINKSVLECNKYMLESGFASDVVFHFDSSEIRAHKYMLVARSPVFEASFYGGLSSTSDTTEQHIDVTDVEAEAFKELLKYLYYEHVDITADNVLPVLYAAKKYMLYPLAERCMNFLQDTISVDTVCIILNHSILYDEMDLTDKCIQYIAPRCGLLMNSPSFLNLSPAAISRILRCDILYVDSECDIFVAMLRWATTRAQKQDRPVTDDELRAQLSDNLHQIRFLSMKPELFARIVGDLGILTDTEKSMMYHQMLTGKRSEHLTQIGFNVFPRMQKCVRYRCLGRNAGWWTCNGPGDAISFTVNRPVSLLGVSVFGGREPAKHLVNLELWLNPDTLLKQVEHTLHSDGTESPFPIYIGDDGVDLTPSTSYTILVIMKGPIAYYGQGGDAQPVSVMDVTFTFSRSEKSGNGTNVKSGQIPELLFLPRSL</sequence>
<dbReference type="SMART" id="SM00875">
    <property type="entry name" value="BACK"/>
    <property type="match status" value="1"/>
</dbReference>
<reference evidence="4" key="1">
    <citation type="journal article" date="2023" name="Mol. Biol. Evol.">
        <title>Third-Generation Sequencing Reveals the Adaptive Role of the Epigenome in Three Deep-Sea Polychaetes.</title>
        <authorList>
            <person name="Perez M."/>
            <person name="Aroh O."/>
            <person name="Sun Y."/>
            <person name="Lan Y."/>
            <person name="Juniper S.K."/>
            <person name="Young C.R."/>
            <person name="Angers B."/>
            <person name="Qian P.Y."/>
        </authorList>
    </citation>
    <scope>NUCLEOTIDE SEQUENCE</scope>
    <source>
        <strain evidence="4">P08H-3</strain>
    </source>
</reference>
<dbReference type="Proteomes" id="UP001208570">
    <property type="component" value="Unassembled WGS sequence"/>
</dbReference>
<comment type="caution">
    <text evidence="4">The sequence shown here is derived from an EMBL/GenBank/DDBJ whole genome shotgun (WGS) entry which is preliminary data.</text>
</comment>
<dbReference type="PROSITE" id="PS50097">
    <property type="entry name" value="BTB"/>
    <property type="match status" value="1"/>
</dbReference>
<dbReference type="InterPro" id="IPR011333">
    <property type="entry name" value="SKP1/BTB/POZ_sf"/>
</dbReference>
<organism evidence="4 5">
    <name type="scientific">Paralvinella palmiformis</name>
    <dbReference type="NCBI Taxonomy" id="53620"/>
    <lineage>
        <taxon>Eukaryota</taxon>
        <taxon>Metazoa</taxon>
        <taxon>Spiralia</taxon>
        <taxon>Lophotrochozoa</taxon>
        <taxon>Annelida</taxon>
        <taxon>Polychaeta</taxon>
        <taxon>Sedentaria</taxon>
        <taxon>Canalipalpata</taxon>
        <taxon>Terebellida</taxon>
        <taxon>Terebelliformia</taxon>
        <taxon>Alvinellidae</taxon>
        <taxon>Paralvinella</taxon>
    </lineage>
</organism>
<dbReference type="InterPro" id="IPR012983">
    <property type="entry name" value="PHR"/>
</dbReference>
<evidence type="ECO:0000259" key="3">
    <source>
        <dbReference type="PROSITE" id="PS50097"/>
    </source>
</evidence>
<name>A0AAD9JVV3_9ANNE</name>
<evidence type="ECO:0000256" key="2">
    <source>
        <dbReference type="ARBA" id="ARBA00022490"/>
    </source>
</evidence>
<dbReference type="InterPro" id="IPR000210">
    <property type="entry name" value="BTB/POZ_dom"/>
</dbReference>